<comment type="similarity">
    <text evidence="1 5">Belongs to the glycosyl hydrolase 2 family.</text>
</comment>
<sequence length="1054" mass="118299">MSSSQNKQLALQADPQRPDFMNPEVFRRNTLPARSYHIPSTSLLLNGAWEFNMSRSPPEAPEPNEKTSDEDWSSINVPGHWQLQGWGKPNYTNTQFPIPVCPPFVPTENPTGTYRRKFQVPTEWKSNNTEIRLRFDGVDSAYHVWVNKSLVGYAQGSRNASEFDVTPFLQEGDNEVFVRVYQWSDATYIEDQDQWWLSGIFRDVTLIAFPASDRLNDWFIRTDLDSEYKNATLLATIDYQVSERSTIALNLIESVEGNSHIITSTECTVEPATSAVELSLPVANPKKWTAEGPYLYEVEMILTTRGSNKKFKTTQRIGFRKVERKGGFITVNGKAIQLRGVNRHDHHPLLGRAVPLDFMRKDLLLMKAHNVNALRCSHYPPDARLLDMADELGFWVIDEADLECHGFYDAVSRPMDMDETLGYEERKAMTFPKCGAHTSDNPVWRAAYVDRVHSLIQRDKNHTSVIIWSMGNESFFGTCHRSMVEYARAFDNTRLIHYEGDMDAETTDMFSYMYPEIERLKSLAATEGVTKNGEFDKPIILCEYAHAMGNGPGLLTDYEKCFDEIPRLQGGFIWEWANHGLYVEGSSKKDGFYAYGGDFDDYPNDGTFVMDGLLNSVHQPLPGLLELKRVFEPVKMEVRGQVLTLKNRYNFLDLSHLQASYKLEAFDKQAKILATGSLELPIVPAGQSAEISLPAELFQHNAHPAYLTVTLEQRAKAEWDQGSYVVAWTQDLVSKPAENAPVNSPSSAQDAISTNSTKTTISVSGANWSFEFDRIRGHLKTWTYNSTSILKPNPDTGLAMVPGFWRPPTDNDVPSAMPYWKRFGVNCLTNQLRSFNISSMEDGSVCIESETFLSPPVLSWGWKCVARYIIKPTGSLSITMSLQPTGAAPTTVPRIGLNLRANSDLQAARWLGLGPGESYPDKKVSQKFGLWNVDDIESLQTVYDIPQENGNRTHTSWVELRAPNGTGFRASPQESTVLNGGMASLSWTASQYSDETIEAARHPCDLIKDDAVFVRLDDQVAGVGSAACGPGPMDEHLVKVQDITFGMLLEPVSL</sequence>
<dbReference type="PANTHER" id="PTHR46323">
    <property type="entry name" value="BETA-GALACTOSIDASE"/>
    <property type="match status" value="1"/>
</dbReference>
<keyword evidence="9" id="KW-1185">Reference proteome</keyword>
<evidence type="ECO:0000313" key="9">
    <source>
        <dbReference type="Proteomes" id="UP001147752"/>
    </source>
</evidence>
<dbReference type="SUPFAM" id="SSF49785">
    <property type="entry name" value="Galactose-binding domain-like"/>
    <property type="match status" value="1"/>
</dbReference>
<proteinExistence type="inferred from homology"/>
<organism evidence="8 9">
    <name type="scientific">Penicillium concentricum</name>
    <dbReference type="NCBI Taxonomy" id="293559"/>
    <lineage>
        <taxon>Eukaryota</taxon>
        <taxon>Fungi</taxon>
        <taxon>Dikarya</taxon>
        <taxon>Ascomycota</taxon>
        <taxon>Pezizomycotina</taxon>
        <taxon>Eurotiomycetes</taxon>
        <taxon>Eurotiomycetidae</taxon>
        <taxon>Eurotiales</taxon>
        <taxon>Aspergillaceae</taxon>
        <taxon>Penicillium</taxon>
    </lineage>
</organism>
<dbReference type="Gene3D" id="3.20.20.80">
    <property type="entry name" value="Glycosidases"/>
    <property type="match status" value="1"/>
</dbReference>
<dbReference type="Pfam" id="PF02929">
    <property type="entry name" value="Bgal_small_N"/>
    <property type="match status" value="1"/>
</dbReference>
<evidence type="ECO:0000256" key="4">
    <source>
        <dbReference type="ARBA" id="ARBA00032230"/>
    </source>
</evidence>
<name>A0A9W9RHM7_9EURO</name>
<dbReference type="InterPro" id="IPR014718">
    <property type="entry name" value="GH-type_carb-bd"/>
</dbReference>
<dbReference type="InterPro" id="IPR006101">
    <property type="entry name" value="Glyco_hydro_2"/>
</dbReference>
<reference evidence="8" key="1">
    <citation type="submission" date="2022-12" db="EMBL/GenBank/DDBJ databases">
        <authorList>
            <person name="Petersen C."/>
        </authorList>
    </citation>
    <scope>NUCLEOTIDE SEQUENCE</scope>
    <source>
        <strain evidence="8">IBT 3081</strain>
    </source>
</reference>
<keyword evidence="3 5" id="KW-0326">Glycosidase</keyword>
<dbReference type="InterPro" id="IPR017853">
    <property type="entry name" value="GH"/>
</dbReference>
<dbReference type="InterPro" id="IPR050347">
    <property type="entry name" value="Bact_Beta-galactosidase"/>
</dbReference>
<feature type="region of interest" description="Disordered" evidence="6">
    <location>
        <begin position="737"/>
        <end position="756"/>
    </location>
</feature>
<dbReference type="RefSeq" id="XP_056575743.1">
    <property type="nucleotide sequence ID" value="XM_056727171.1"/>
</dbReference>
<dbReference type="OrthoDB" id="408320at2759"/>
<dbReference type="GO" id="GO:0009341">
    <property type="term" value="C:beta-galactosidase complex"/>
    <property type="evidence" value="ECO:0007669"/>
    <property type="project" value="InterPro"/>
</dbReference>
<dbReference type="Gene3D" id="2.60.40.10">
    <property type="entry name" value="Immunoglobulins"/>
    <property type="match status" value="2"/>
</dbReference>
<dbReference type="GO" id="GO:0005990">
    <property type="term" value="P:lactose catabolic process"/>
    <property type="evidence" value="ECO:0007669"/>
    <property type="project" value="TreeGrafter"/>
</dbReference>
<evidence type="ECO:0000259" key="7">
    <source>
        <dbReference type="SMART" id="SM01038"/>
    </source>
</evidence>
<dbReference type="InterPro" id="IPR011013">
    <property type="entry name" value="Gal_mutarotase_sf_dom"/>
</dbReference>
<accession>A0A9W9RHM7</accession>
<dbReference type="InterPro" id="IPR008979">
    <property type="entry name" value="Galactose-bd-like_sf"/>
</dbReference>
<dbReference type="PROSITE" id="PS00719">
    <property type="entry name" value="GLYCOSYL_HYDROL_F2_1"/>
    <property type="match status" value="1"/>
</dbReference>
<dbReference type="PRINTS" id="PR00132">
    <property type="entry name" value="GLHYDRLASE2"/>
</dbReference>
<dbReference type="PANTHER" id="PTHR46323:SF1">
    <property type="entry name" value="LACTASE"/>
    <property type="match status" value="1"/>
</dbReference>
<dbReference type="Pfam" id="PF02836">
    <property type="entry name" value="Glyco_hydro_2_C"/>
    <property type="match status" value="1"/>
</dbReference>
<dbReference type="Gene3D" id="2.70.98.10">
    <property type="match status" value="1"/>
</dbReference>
<feature type="compositionally biased region" description="Polar residues" evidence="6">
    <location>
        <begin position="741"/>
        <end position="756"/>
    </location>
</feature>
<dbReference type="AlphaFoldDB" id="A0A9W9RHM7"/>
<evidence type="ECO:0000256" key="2">
    <source>
        <dbReference type="ARBA" id="ARBA00022801"/>
    </source>
</evidence>
<dbReference type="InterPro" id="IPR036156">
    <property type="entry name" value="Beta-gal/glucu_dom_sf"/>
</dbReference>
<dbReference type="Gene3D" id="2.60.120.260">
    <property type="entry name" value="Galactose-binding domain-like"/>
    <property type="match status" value="1"/>
</dbReference>
<dbReference type="GeneID" id="81466354"/>
<dbReference type="InterPro" id="IPR004199">
    <property type="entry name" value="B-gal_small/dom_5"/>
</dbReference>
<dbReference type="SUPFAM" id="SSF51445">
    <property type="entry name" value="(Trans)glycosidases"/>
    <property type="match status" value="1"/>
</dbReference>
<feature type="domain" description="Beta galactosidase small chain/" evidence="7">
    <location>
        <begin position="762"/>
        <end position="1050"/>
    </location>
</feature>
<dbReference type="SUPFAM" id="SSF74650">
    <property type="entry name" value="Galactose mutarotase-like"/>
    <property type="match status" value="1"/>
</dbReference>
<gene>
    <name evidence="8" type="ORF">N7517_009448</name>
</gene>
<dbReference type="Pfam" id="PF02837">
    <property type="entry name" value="Glyco_hydro_2_N"/>
    <property type="match status" value="1"/>
</dbReference>
<dbReference type="Proteomes" id="UP001147752">
    <property type="component" value="Unassembled WGS sequence"/>
</dbReference>
<keyword evidence="2 5" id="KW-0378">Hydrolase</keyword>
<dbReference type="InterPro" id="IPR023230">
    <property type="entry name" value="Glyco_hydro_2_CS"/>
</dbReference>
<dbReference type="Pfam" id="PF16353">
    <property type="entry name" value="LacZ_4"/>
    <property type="match status" value="1"/>
</dbReference>
<evidence type="ECO:0000256" key="6">
    <source>
        <dbReference type="SAM" id="MobiDB-lite"/>
    </source>
</evidence>
<evidence type="ECO:0000256" key="3">
    <source>
        <dbReference type="ARBA" id="ARBA00023295"/>
    </source>
</evidence>
<dbReference type="Pfam" id="PF00703">
    <property type="entry name" value="Glyco_hydro_2"/>
    <property type="match status" value="1"/>
</dbReference>
<feature type="region of interest" description="Disordered" evidence="6">
    <location>
        <begin position="1"/>
        <end position="23"/>
    </location>
</feature>
<dbReference type="InterPro" id="IPR032312">
    <property type="entry name" value="LacZ_4"/>
</dbReference>
<dbReference type="InterPro" id="IPR006103">
    <property type="entry name" value="Glyco_hydro_2_cat"/>
</dbReference>
<dbReference type="PROSITE" id="PS00608">
    <property type="entry name" value="GLYCOSYL_HYDROL_F2_2"/>
    <property type="match status" value="1"/>
</dbReference>
<dbReference type="GO" id="GO:0004565">
    <property type="term" value="F:beta-galactosidase activity"/>
    <property type="evidence" value="ECO:0007669"/>
    <property type="project" value="InterPro"/>
</dbReference>
<dbReference type="InterPro" id="IPR006104">
    <property type="entry name" value="Glyco_hydro_2_N"/>
</dbReference>
<comment type="caution">
    <text evidence="8">The sequence shown here is derived from an EMBL/GenBank/DDBJ whole genome shotgun (WGS) entry which is preliminary data.</text>
</comment>
<evidence type="ECO:0000256" key="5">
    <source>
        <dbReference type="RuleBase" id="RU361154"/>
    </source>
</evidence>
<protein>
    <recommendedName>
        <fullName evidence="4">Lactase</fullName>
    </recommendedName>
</protein>
<dbReference type="InterPro" id="IPR006102">
    <property type="entry name" value="Ig-like_GH2"/>
</dbReference>
<dbReference type="EMBL" id="JAPZBT010000004">
    <property type="protein sequence ID" value="KAJ5360257.1"/>
    <property type="molecule type" value="Genomic_DNA"/>
</dbReference>
<evidence type="ECO:0000313" key="8">
    <source>
        <dbReference type="EMBL" id="KAJ5360257.1"/>
    </source>
</evidence>
<evidence type="ECO:0000256" key="1">
    <source>
        <dbReference type="ARBA" id="ARBA00007401"/>
    </source>
</evidence>
<dbReference type="InterPro" id="IPR023232">
    <property type="entry name" value="Glyco_hydro_2_AS"/>
</dbReference>
<dbReference type="GO" id="GO:0030246">
    <property type="term" value="F:carbohydrate binding"/>
    <property type="evidence" value="ECO:0007669"/>
    <property type="project" value="InterPro"/>
</dbReference>
<dbReference type="SUPFAM" id="SSF49303">
    <property type="entry name" value="beta-Galactosidase/glucuronidase domain"/>
    <property type="match status" value="2"/>
</dbReference>
<dbReference type="InterPro" id="IPR013783">
    <property type="entry name" value="Ig-like_fold"/>
</dbReference>
<dbReference type="SMART" id="SM01038">
    <property type="entry name" value="Bgal_small_N"/>
    <property type="match status" value="1"/>
</dbReference>
<reference evidence="8" key="2">
    <citation type="journal article" date="2023" name="IMA Fungus">
        <title>Comparative genomic study of the Penicillium genus elucidates a diverse pangenome and 15 lateral gene transfer events.</title>
        <authorList>
            <person name="Petersen C."/>
            <person name="Sorensen T."/>
            <person name="Nielsen M.R."/>
            <person name="Sondergaard T.E."/>
            <person name="Sorensen J.L."/>
            <person name="Fitzpatrick D.A."/>
            <person name="Frisvad J.C."/>
            <person name="Nielsen K.L."/>
        </authorList>
    </citation>
    <scope>NUCLEOTIDE SEQUENCE</scope>
    <source>
        <strain evidence="8">IBT 3081</strain>
    </source>
</reference>